<organism evidence="7 8">
    <name type="scientific">Bauldia litoralis</name>
    <dbReference type="NCBI Taxonomy" id="665467"/>
    <lineage>
        <taxon>Bacteria</taxon>
        <taxon>Pseudomonadati</taxon>
        <taxon>Pseudomonadota</taxon>
        <taxon>Alphaproteobacteria</taxon>
        <taxon>Hyphomicrobiales</taxon>
        <taxon>Kaistiaceae</taxon>
        <taxon>Bauldia</taxon>
    </lineage>
</organism>
<dbReference type="Pfam" id="PF00171">
    <property type="entry name" value="Aldedh"/>
    <property type="match status" value="1"/>
</dbReference>
<evidence type="ECO:0000313" key="8">
    <source>
        <dbReference type="Proteomes" id="UP000199071"/>
    </source>
</evidence>
<dbReference type="InterPro" id="IPR015590">
    <property type="entry name" value="Aldehyde_DH_dom"/>
</dbReference>
<evidence type="ECO:0000256" key="1">
    <source>
        <dbReference type="ARBA" id="ARBA00009986"/>
    </source>
</evidence>
<dbReference type="PROSITE" id="PS00687">
    <property type="entry name" value="ALDEHYDE_DEHYDR_GLU"/>
    <property type="match status" value="1"/>
</dbReference>
<dbReference type="AlphaFoldDB" id="A0A1G6A7K1"/>
<evidence type="ECO:0000256" key="2">
    <source>
        <dbReference type="ARBA" id="ARBA00023002"/>
    </source>
</evidence>
<sequence>MNEAVAREPETYTHWIGGAAQSASSGKTFDTYNPTSGDVWGHFALGNADDVSDAVQAARDAFVKWREISPTRRGRLMMRWADAINENAEKIGRIETAQNGKLLNEMILQARIVPDWLYYYGGLADKIEGRVIPIDRTSVLNYTLREPLGVVGVIMPWNSPLFLTVMAVAPALAAGNTVVIKPSEVTPASMIEAVRIAEEIGIPRGVLNVVTGDRTTGEALIDNPDVAKVAFTGGVEAGRAVGVRAAARLARATLELGGKSANIVFPDADLKQAEAGLLAGIFAAAGQTCVAGSRALVHRSIHDDVMEMLSRRAAAIKIGDPLEADTQMGPVATRQQLEKDESMVARAVSEGAEIVYGGHRANPATLPNGFFFSPTILTKVEPTSFIAQNEVFGPVLSVIPFEDEEEAISLANGTPFGLAAGVWTLDIRRAHRMARRLQAGTVWVNMYRAMTFNSPFGGYKASGTGRQNGIEAMDEYLQTKSVWCELSDDVQDPFVMRS</sequence>
<keyword evidence="8" id="KW-1185">Reference proteome</keyword>
<feature type="active site" evidence="4">
    <location>
        <position position="255"/>
    </location>
</feature>
<dbReference type="Gene3D" id="3.40.309.10">
    <property type="entry name" value="Aldehyde Dehydrogenase, Chain A, domain 2"/>
    <property type="match status" value="1"/>
</dbReference>
<comment type="similarity">
    <text evidence="1 5">Belongs to the aldehyde dehydrogenase family.</text>
</comment>
<keyword evidence="3" id="KW-0558">Oxidation</keyword>
<feature type="domain" description="Aldehyde dehydrogenase" evidence="6">
    <location>
        <begin position="24"/>
        <end position="482"/>
    </location>
</feature>
<dbReference type="InterPro" id="IPR016160">
    <property type="entry name" value="Ald_DH_CS_CYS"/>
</dbReference>
<accession>A0A1G6A7K1</accession>
<evidence type="ECO:0000256" key="5">
    <source>
        <dbReference type="RuleBase" id="RU003345"/>
    </source>
</evidence>
<dbReference type="CDD" id="cd07114">
    <property type="entry name" value="ALDH_DhaS"/>
    <property type="match status" value="1"/>
</dbReference>
<dbReference type="GO" id="GO:0016620">
    <property type="term" value="F:oxidoreductase activity, acting on the aldehyde or oxo group of donors, NAD or NADP as acceptor"/>
    <property type="evidence" value="ECO:0007669"/>
    <property type="project" value="InterPro"/>
</dbReference>
<evidence type="ECO:0000259" key="6">
    <source>
        <dbReference type="Pfam" id="PF00171"/>
    </source>
</evidence>
<dbReference type="FunFam" id="3.40.309.10:FF:000012">
    <property type="entry name" value="Betaine aldehyde dehydrogenase"/>
    <property type="match status" value="1"/>
</dbReference>
<proteinExistence type="inferred from homology"/>
<dbReference type="InterPro" id="IPR016163">
    <property type="entry name" value="Ald_DH_C"/>
</dbReference>
<dbReference type="PROSITE" id="PS00070">
    <property type="entry name" value="ALDEHYDE_DEHYDR_CYS"/>
    <property type="match status" value="1"/>
</dbReference>
<keyword evidence="2 5" id="KW-0560">Oxidoreductase</keyword>
<evidence type="ECO:0000313" key="7">
    <source>
        <dbReference type="EMBL" id="SDB04421.1"/>
    </source>
</evidence>
<reference evidence="7 8" key="1">
    <citation type="submission" date="2016-10" db="EMBL/GenBank/DDBJ databases">
        <authorList>
            <person name="de Groot N.N."/>
        </authorList>
    </citation>
    <scope>NUCLEOTIDE SEQUENCE [LARGE SCALE GENOMIC DNA]</scope>
    <source>
        <strain evidence="7 8">ATCC 35022</strain>
    </source>
</reference>
<protein>
    <submittedName>
        <fullName evidence="7">Aldehyde dehydrogenase (NAD+)</fullName>
    </submittedName>
</protein>
<dbReference type="InterPro" id="IPR016162">
    <property type="entry name" value="Ald_DH_N"/>
</dbReference>
<evidence type="ECO:0000256" key="3">
    <source>
        <dbReference type="ARBA" id="ARBA00023097"/>
    </source>
</evidence>
<dbReference type="STRING" id="665467.SAMN02982931_00268"/>
<dbReference type="RefSeq" id="WP_175478238.1">
    <property type="nucleotide sequence ID" value="NZ_FMXQ01000001.1"/>
</dbReference>
<dbReference type="PANTHER" id="PTHR11699">
    <property type="entry name" value="ALDEHYDE DEHYDROGENASE-RELATED"/>
    <property type="match status" value="1"/>
</dbReference>
<dbReference type="FunFam" id="3.40.605.10:FF:000007">
    <property type="entry name" value="NAD/NADP-dependent betaine aldehyde dehydrogenase"/>
    <property type="match status" value="1"/>
</dbReference>
<dbReference type="Gene3D" id="3.40.605.10">
    <property type="entry name" value="Aldehyde Dehydrogenase, Chain A, domain 1"/>
    <property type="match status" value="1"/>
</dbReference>
<dbReference type="InterPro" id="IPR016161">
    <property type="entry name" value="Ald_DH/histidinol_DH"/>
</dbReference>
<dbReference type="InterPro" id="IPR029510">
    <property type="entry name" value="Ald_DH_CS_GLU"/>
</dbReference>
<dbReference type="EMBL" id="FMXQ01000001">
    <property type="protein sequence ID" value="SDB04421.1"/>
    <property type="molecule type" value="Genomic_DNA"/>
</dbReference>
<dbReference type="SUPFAM" id="SSF53720">
    <property type="entry name" value="ALDH-like"/>
    <property type="match status" value="1"/>
</dbReference>
<gene>
    <name evidence="7" type="ORF">SAMN02982931_00268</name>
</gene>
<name>A0A1G6A7K1_9HYPH</name>
<evidence type="ECO:0000256" key="4">
    <source>
        <dbReference type="PROSITE-ProRule" id="PRU10007"/>
    </source>
</evidence>
<dbReference type="Proteomes" id="UP000199071">
    <property type="component" value="Unassembled WGS sequence"/>
</dbReference>